<reference evidence="2 3" key="1">
    <citation type="submission" date="2023-04" db="EMBL/GenBank/DDBJ databases">
        <title>Draft genome sequence of acteroides sedimenti strain YN3PY1.</title>
        <authorList>
            <person name="Yoshida N."/>
        </authorList>
    </citation>
    <scope>NUCLEOTIDE SEQUENCE [LARGE SCALE GENOMIC DNA]</scope>
    <source>
        <strain evidence="2 3">YN3PY1</strain>
    </source>
</reference>
<keyword evidence="1" id="KW-0732">Signal</keyword>
<feature type="chain" id="PRO_5046097529" evidence="1">
    <location>
        <begin position="24"/>
        <end position="243"/>
    </location>
</feature>
<organism evidence="2 3">
    <name type="scientific">Bacteroides sedimenti</name>
    <dbReference type="NCBI Taxonomy" id="2136147"/>
    <lineage>
        <taxon>Bacteria</taxon>
        <taxon>Pseudomonadati</taxon>
        <taxon>Bacteroidota</taxon>
        <taxon>Bacteroidia</taxon>
        <taxon>Bacteroidales</taxon>
        <taxon>Bacteroidaceae</taxon>
        <taxon>Bacteroides</taxon>
    </lineage>
</organism>
<feature type="signal peptide" evidence="1">
    <location>
        <begin position="1"/>
        <end position="23"/>
    </location>
</feature>
<dbReference type="RefSeq" id="WP_353333371.1">
    <property type="nucleotide sequence ID" value="NZ_AP028055.1"/>
</dbReference>
<protein>
    <submittedName>
        <fullName evidence="2">Uncharacterized protein</fullName>
    </submittedName>
</protein>
<gene>
    <name evidence="2" type="ORF">BSYN_07030</name>
</gene>
<proteinExistence type="predicted"/>
<dbReference type="PROSITE" id="PS51257">
    <property type="entry name" value="PROKAR_LIPOPROTEIN"/>
    <property type="match status" value="1"/>
</dbReference>
<name>A0ABM8I8Q2_9BACE</name>
<keyword evidence="3" id="KW-1185">Reference proteome</keyword>
<evidence type="ECO:0000256" key="1">
    <source>
        <dbReference type="SAM" id="SignalP"/>
    </source>
</evidence>
<sequence length="243" mass="26846">MKTIKLFVLLVAAFGLFFTSCQKDSDIPTSGDSSLGIQLQAINKTFSFVGTKALTAGTLSWDTCRMYVSRIHFEAMQKCGDSITYKFSAEFKIKGPKLVDLFNVDAVLGDLPLQPGNYSKIALQIQSNKRDAGKSPVFYLSGKYTNASGVVSPIAVVINEDIKFNMSAKDLTGNATVESLAALFQLDLSTLISKNITEAELDNAVKDGKIVISKESNIELYKKILKRVDQFKYIRYKRGNDKH</sequence>
<evidence type="ECO:0000313" key="2">
    <source>
        <dbReference type="EMBL" id="BEG98438.1"/>
    </source>
</evidence>
<dbReference type="Proteomes" id="UP001496674">
    <property type="component" value="Chromosome"/>
</dbReference>
<accession>A0ABM8I8Q2</accession>
<dbReference type="EMBL" id="AP028055">
    <property type="protein sequence ID" value="BEG98438.1"/>
    <property type="molecule type" value="Genomic_DNA"/>
</dbReference>
<evidence type="ECO:0000313" key="3">
    <source>
        <dbReference type="Proteomes" id="UP001496674"/>
    </source>
</evidence>